<sequence length="345" mass="38716">MSPKPANTNEISAPDDRQADIESAFRPAKRQCLDGVQDRAGDPTRTLASATLSIPSLVDLDSDDAPLPLPFDLNSDARDYSERHIPVFDSGVSLRPACHGMHGGFKGKSKASDLWDCPPEDQACVFHQGCRLHSHSHHLPDFCSIPEFHPAQAVQPFTRIRTNDPHHDLRRWIFNPNETLEGHGEDRDESTFLDDSRFTAVHMRSAFKLALSEIAYTYQQLECLQEYGERTPYDLPISETLEITLADAELQFHPETGTMKPTDGFEDLGRDELMGAVLLVAREIDFLRNRLGGVANQIVERKMSLARQGSQGEQENLMSAGYVDEEWVREECHSWEKMGDLAKSG</sequence>
<evidence type="ECO:0000313" key="3">
    <source>
        <dbReference type="Proteomes" id="UP001271007"/>
    </source>
</evidence>
<reference evidence="2" key="1">
    <citation type="submission" date="2023-04" db="EMBL/GenBank/DDBJ databases">
        <title>Black Yeasts Isolated from many extreme environments.</title>
        <authorList>
            <person name="Coleine C."/>
            <person name="Stajich J.E."/>
            <person name="Selbmann L."/>
        </authorList>
    </citation>
    <scope>NUCLEOTIDE SEQUENCE</scope>
    <source>
        <strain evidence="2">CCFEE 5312</strain>
    </source>
</reference>
<feature type="region of interest" description="Disordered" evidence="1">
    <location>
        <begin position="1"/>
        <end position="43"/>
    </location>
</feature>
<proteinExistence type="predicted"/>
<evidence type="ECO:0000313" key="2">
    <source>
        <dbReference type="EMBL" id="KAK3048232.1"/>
    </source>
</evidence>
<protein>
    <submittedName>
        <fullName evidence="2">Uncharacterized protein</fullName>
    </submittedName>
</protein>
<keyword evidence="3" id="KW-1185">Reference proteome</keyword>
<dbReference type="EMBL" id="JAWDJX010000051">
    <property type="protein sequence ID" value="KAK3048232.1"/>
    <property type="molecule type" value="Genomic_DNA"/>
</dbReference>
<evidence type="ECO:0000256" key="1">
    <source>
        <dbReference type="SAM" id="MobiDB-lite"/>
    </source>
</evidence>
<dbReference type="AlphaFoldDB" id="A0AAJ0D7R0"/>
<dbReference type="Proteomes" id="UP001271007">
    <property type="component" value="Unassembled WGS sequence"/>
</dbReference>
<name>A0AAJ0D7R0_9PEZI</name>
<comment type="caution">
    <text evidence="2">The sequence shown here is derived from an EMBL/GenBank/DDBJ whole genome shotgun (WGS) entry which is preliminary data.</text>
</comment>
<organism evidence="2 3">
    <name type="scientific">Extremus antarcticus</name>
    <dbReference type="NCBI Taxonomy" id="702011"/>
    <lineage>
        <taxon>Eukaryota</taxon>
        <taxon>Fungi</taxon>
        <taxon>Dikarya</taxon>
        <taxon>Ascomycota</taxon>
        <taxon>Pezizomycotina</taxon>
        <taxon>Dothideomycetes</taxon>
        <taxon>Dothideomycetidae</taxon>
        <taxon>Mycosphaerellales</taxon>
        <taxon>Extremaceae</taxon>
        <taxon>Extremus</taxon>
    </lineage>
</organism>
<accession>A0AAJ0D7R0</accession>
<gene>
    <name evidence="2" type="ORF">LTR09_010393</name>
</gene>
<feature type="compositionally biased region" description="Polar residues" evidence="1">
    <location>
        <begin position="1"/>
        <end position="11"/>
    </location>
</feature>